<dbReference type="PANTHER" id="PTHR23017">
    <property type="entry name" value="SERPENTINE RECEPTOR, CLASS X"/>
    <property type="match status" value="1"/>
</dbReference>
<keyword evidence="1" id="KW-1133">Transmembrane helix</keyword>
<feature type="transmembrane region" description="Helical" evidence="1">
    <location>
        <begin position="46"/>
        <end position="68"/>
    </location>
</feature>
<feature type="transmembrane region" description="Helical" evidence="1">
    <location>
        <begin position="233"/>
        <end position="254"/>
    </location>
</feature>
<accession>A0A1I7YKS2</accession>
<name>A0A1I7YKS2_9BILA</name>
<evidence type="ECO:0000259" key="2">
    <source>
        <dbReference type="Pfam" id="PF10328"/>
    </source>
</evidence>
<dbReference type="Gene3D" id="1.20.1070.10">
    <property type="entry name" value="Rhodopsin 7-helix transmembrane proteins"/>
    <property type="match status" value="1"/>
</dbReference>
<dbReference type="InterPro" id="IPR019430">
    <property type="entry name" value="7TM_GPCR_serpentine_rcpt_Srx"/>
</dbReference>
<organism evidence="3 4">
    <name type="scientific">Steinernema glaseri</name>
    <dbReference type="NCBI Taxonomy" id="37863"/>
    <lineage>
        <taxon>Eukaryota</taxon>
        <taxon>Metazoa</taxon>
        <taxon>Ecdysozoa</taxon>
        <taxon>Nematoda</taxon>
        <taxon>Chromadorea</taxon>
        <taxon>Rhabditida</taxon>
        <taxon>Tylenchina</taxon>
        <taxon>Panagrolaimomorpha</taxon>
        <taxon>Strongyloidoidea</taxon>
        <taxon>Steinernematidae</taxon>
        <taxon>Steinernema</taxon>
    </lineage>
</organism>
<protein>
    <submittedName>
        <fullName evidence="4">7TM_GPCR_Srx domain-containing protein</fullName>
    </submittedName>
</protein>
<dbReference type="CDD" id="cd00637">
    <property type="entry name" value="7tm_classA_rhodopsin-like"/>
    <property type="match status" value="1"/>
</dbReference>
<evidence type="ECO:0000256" key="1">
    <source>
        <dbReference type="SAM" id="Phobius"/>
    </source>
</evidence>
<keyword evidence="1" id="KW-0812">Transmembrane</keyword>
<keyword evidence="1" id="KW-0472">Membrane</keyword>
<sequence length="347" mass="40277">MWIRWPIPKDDAIAATAMMTVGIIGMSINTYVFIGVRRATTHFGYAFGNLCLSHTVANLGIASMYTIFVGPVTLLVPEFHRTYWGERFGQILILFWNGAVFSHLLIAINRCVRMYKPVFYEKIFTRFFTIFSIGLAWFLAFCQVFSYFWEECTFGFVPHKYSFEFADRPCSYYIGYIFDYYMSICMICTIASLDFCTFLKIRKFKKVGVSTTHSATEYLKNPAAMRRIRDVRFFFQTVVQGMAFMAELVSFFSISTLFDNNKWAHFGFTTIAWIGVHTIDGCIVVIFNREVRKAVGFLCIEPSPEPQKQMPNTTTVNTKSMYRNVTMIERTVFERDAMECEYAENHL</sequence>
<dbReference type="PANTHER" id="PTHR23017:SF3">
    <property type="entry name" value="G-PROTEIN COUPLED RECEPTORS FAMILY 1 PROFILE DOMAIN-CONTAINING PROTEIN"/>
    <property type="match status" value="1"/>
</dbReference>
<feature type="transmembrane region" description="Helical" evidence="1">
    <location>
        <begin position="173"/>
        <end position="196"/>
    </location>
</feature>
<proteinExistence type="predicted"/>
<dbReference type="Proteomes" id="UP000095287">
    <property type="component" value="Unplaced"/>
</dbReference>
<feature type="domain" description="7TM GPCR serpentine receptor class x (Srx)" evidence="2">
    <location>
        <begin position="20"/>
        <end position="288"/>
    </location>
</feature>
<feature type="transmembrane region" description="Helical" evidence="1">
    <location>
        <begin position="12"/>
        <end position="34"/>
    </location>
</feature>
<dbReference type="SUPFAM" id="SSF81321">
    <property type="entry name" value="Family A G protein-coupled receptor-like"/>
    <property type="match status" value="1"/>
</dbReference>
<dbReference type="AlphaFoldDB" id="A0A1I7YKS2"/>
<evidence type="ECO:0000313" key="4">
    <source>
        <dbReference type="WBParaSite" id="L893_g1731.t1"/>
    </source>
</evidence>
<keyword evidence="3" id="KW-1185">Reference proteome</keyword>
<evidence type="ECO:0000313" key="3">
    <source>
        <dbReference type="Proteomes" id="UP000095287"/>
    </source>
</evidence>
<reference evidence="4" key="1">
    <citation type="submission" date="2016-11" db="UniProtKB">
        <authorList>
            <consortium name="WormBaseParasite"/>
        </authorList>
    </citation>
    <scope>IDENTIFICATION</scope>
</reference>
<feature type="transmembrane region" description="Helical" evidence="1">
    <location>
        <begin position="88"/>
        <end position="106"/>
    </location>
</feature>
<feature type="transmembrane region" description="Helical" evidence="1">
    <location>
        <begin position="266"/>
        <end position="287"/>
    </location>
</feature>
<dbReference type="Pfam" id="PF10328">
    <property type="entry name" value="7TM_GPCR_Srx"/>
    <property type="match status" value="1"/>
</dbReference>
<dbReference type="WBParaSite" id="L893_g1731.t1">
    <property type="protein sequence ID" value="L893_g1731.t1"/>
    <property type="gene ID" value="L893_g1731"/>
</dbReference>
<feature type="transmembrane region" description="Helical" evidence="1">
    <location>
        <begin position="127"/>
        <end position="149"/>
    </location>
</feature>